<gene>
    <name evidence="2" type="ORF">CSSPJE1EN1_LOCUS21239</name>
</gene>
<evidence type="ECO:0000313" key="3">
    <source>
        <dbReference type="Proteomes" id="UP001497444"/>
    </source>
</evidence>
<keyword evidence="3" id="KW-1185">Reference proteome</keyword>
<reference evidence="2" key="1">
    <citation type="submission" date="2024-02" db="EMBL/GenBank/DDBJ databases">
        <authorList>
            <consortium name="ELIXIR-Norway"/>
            <consortium name="Elixir Norway"/>
        </authorList>
    </citation>
    <scope>NUCLEOTIDE SEQUENCE</scope>
</reference>
<keyword evidence="1" id="KW-0732">Signal</keyword>
<feature type="chain" id="PRO_5046689905" description="Secreted protein" evidence="1">
    <location>
        <begin position="23"/>
        <end position="79"/>
    </location>
</feature>
<proteinExistence type="predicted"/>
<dbReference type="EMBL" id="OZ020102">
    <property type="protein sequence ID" value="CAK9275761.1"/>
    <property type="molecule type" value="Genomic_DNA"/>
</dbReference>
<accession>A0ABP0XBK5</accession>
<protein>
    <recommendedName>
        <fullName evidence="4">Secreted protein</fullName>
    </recommendedName>
</protein>
<evidence type="ECO:0000256" key="1">
    <source>
        <dbReference type="SAM" id="SignalP"/>
    </source>
</evidence>
<name>A0ABP0XBK5_9BRYO</name>
<evidence type="ECO:0000313" key="2">
    <source>
        <dbReference type="EMBL" id="CAK9275761.1"/>
    </source>
</evidence>
<organism evidence="2 3">
    <name type="scientific">Sphagnum jensenii</name>
    <dbReference type="NCBI Taxonomy" id="128206"/>
    <lineage>
        <taxon>Eukaryota</taxon>
        <taxon>Viridiplantae</taxon>
        <taxon>Streptophyta</taxon>
        <taxon>Embryophyta</taxon>
        <taxon>Bryophyta</taxon>
        <taxon>Sphagnophytina</taxon>
        <taxon>Sphagnopsida</taxon>
        <taxon>Sphagnales</taxon>
        <taxon>Sphagnaceae</taxon>
        <taxon>Sphagnum</taxon>
    </lineage>
</organism>
<evidence type="ECO:0008006" key="4">
    <source>
        <dbReference type="Google" id="ProtNLM"/>
    </source>
</evidence>
<sequence>MQMSKMGLWALIVIATEDAGEGLFARMEEEDDIAADHIDANGVGGQEDQDIAGVACIVDDITVEDAAILEDEDREIRTP</sequence>
<dbReference type="Proteomes" id="UP001497444">
    <property type="component" value="Chromosome 7"/>
</dbReference>
<feature type="signal peptide" evidence="1">
    <location>
        <begin position="1"/>
        <end position="22"/>
    </location>
</feature>